<dbReference type="InterPro" id="IPR014718">
    <property type="entry name" value="GH-type_carb-bd"/>
</dbReference>
<evidence type="ECO:0000313" key="6">
    <source>
        <dbReference type="EMBL" id="SMA40042.1"/>
    </source>
</evidence>
<dbReference type="Proteomes" id="UP000196573">
    <property type="component" value="Unassembled WGS sequence"/>
</dbReference>
<dbReference type="PIRSF" id="PIRSF016020">
    <property type="entry name" value="PHexose_mutarotase"/>
    <property type="match status" value="1"/>
</dbReference>
<dbReference type="OrthoDB" id="9790727at2"/>
<dbReference type="EC" id="5.1.3.15" evidence="4"/>
<comment type="similarity">
    <text evidence="2 4">Belongs to the glucose-6-phosphate 1-epimerase family.</text>
</comment>
<dbReference type="InterPro" id="IPR011013">
    <property type="entry name" value="Gal_mutarotase_sf_dom"/>
</dbReference>
<keyword evidence="3 4" id="KW-0413">Isomerase</keyword>
<dbReference type="GO" id="GO:0005975">
    <property type="term" value="P:carbohydrate metabolic process"/>
    <property type="evidence" value="ECO:0007669"/>
    <property type="project" value="InterPro"/>
</dbReference>
<feature type="active site" evidence="5">
    <location>
        <position position="163"/>
    </location>
</feature>
<dbReference type="GO" id="GO:0030246">
    <property type="term" value="F:carbohydrate binding"/>
    <property type="evidence" value="ECO:0007669"/>
    <property type="project" value="UniProtKB-UniRule"/>
</dbReference>
<evidence type="ECO:0000256" key="1">
    <source>
        <dbReference type="ARBA" id="ARBA00001096"/>
    </source>
</evidence>
<reference evidence="6 7" key="1">
    <citation type="submission" date="2017-03" db="EMBL/GenBank/DDBJ databases">
        <authorList>
            <person name="Afonso C.L."/>
            <person name="Miller P.J."/>
            <person name="Scott M.A."/>
            <person name="Spackman E."/>
            <person name="Goraichik I."/>
            <person name="Dimitrov K.M."/>
            <person name="Suarez D.L."/>
            <person name="Swayne D.E."/>
        </authorList>
    </citation>
    <scope>NUCLEOTIDE SEQUENCE [LARGE SCALE GENOMIC DNA]</scope>
    <source>
        <strain evidence="6">SB41UT1</strain>
    </source>
</reference>
<dbReference type="InterPro" id="IPR008183">
    <property type="entry name" value="Aldose_1/G6P_1-epimerase"/>
</dbReference>
<dbReference type="Pfam" id="PF01263">
    <property type="entry name" value="Aldose_epim"/>
    <property type="match status" value="1"/>
</dbReference>
<accession>A0A1X7AGH6</accession>
<dbReference type="EMBL" id="FWPT01000002">
    <property type="protein sequence ID" value="SMA40042.1"/>
    <property type="molecule type" value="Genomic_DNA"/>
</dbReference>
<dbReference type="PANTHER" id="PTHR11122">
    <property type="entry name" value="APOSPORY-ASSOCIATED PROTEIN C-RELATED"/>
    <property type="match status" value="1"/>
</dbReference>
<evidence type="ECO:0000313" key="7">
    <source>
        <dbReference type="Proteomes" id="UP000196573"/>
    </source>
</evidence>
<protein>
    <recommendedName>
        <fullName evidence="4">Putative glucose-6-phosphate 1-epimerase</fullName>
        <ecNumber evidence="4">5.1.3.15</ecNumber>
    </recommendedName>
</protein>
<evidence type="ECO:0000256" key="3">
    <source>
        <dbReference type="ARBA" id="ARBA00023235"/>
    </source>
</evidence>
<dbReference type="AlphaFoldDB" id="A0A1X7AGH6"/>
<dbReference type="GO" id="GO:0047938">
    <property type="term" value="F:glucose-6-phosphate 1-epimerase activity"/>
    <property type="evidence" value="ECO:0007669"/>
    <property type="project" value="UniProtKB-UniRule"/>
</dbReference>
<evidence type="ECO:0000256" key="2">
    <source>
        <dbReference type="ARBA" id="ARBA00005866"/>
    </source>
</evidence>
<dbReference type="Gene3D" id="2.70.98.10">
    <property type="match status" value="1"/>
</dbReference>
<keyword evidence="7" id="KW-1185">Reference proteome</keyword>
<proteinExistence type="inferred from homology"/>
<dbReference type="PANTHER" id="PTHR11122:SF13">
    <property type="entry name" value="GLUCOSE-6-PHOSPHATE 1-EPIMERASE"/>
    <property type="match status" value="1"/>
</dbReference>
<feature type="active site" evidence="5">
    <location>
        <position position="264"/>
    </location>
</feature>
<gene>
    <name evidence="6" type="primary">yeaD</name>
    <name evidence="6" type="ORF">EHSB41UT_01130</name>
</gene>
<dbReference type="CDD" id="cd09020">
    <property type="entry name" value="D-hex-6-P-epi_like"/>
    <property type="match status" value="1"/>
</dbReference>
<sequence length="295" mass="33444">MADPEVSQNVILSHLNELPVLHIKNKSATASIALQGAHVYEYQPHGQKPMLFVSDEEPFKKGSAIRGGIPICWPWFGAHPDGAKHPEYPSHGFARTTEWEWEVLEDGEERTDIRLWMETDGKNPAFPFPVLVELLVCVDQNLSLSLTTNNLGSQPFTLTQAMHTYFSCNNIADVQLHNLEGYTYYDSLSLNQGAITDEFRFDREIDWVVLDDGQPVGFGGLGHWDINMRRKGSNSLVIWNPWIEKSKTLSHFREEEYKQMFCVEATNTSEDSRIVLPEGSQTLCLSLEYQEPAGL</sequence>
<name>A0A1X7AGH6_9GAMM</name>
<evidence type="ECO:0000256" key="5">
    <source>
        <dbReference type="PIRSR" id="PIRSR016020-1"/>
    </source>
</evidence>
<evidence type="ECO:0000256" key="4">
    <source>
        <dbReference type="PIRNR" id="PIRNR016020"/>
    </source>
</evidence>
<dbReference type="RefSeq" id="WP_087107735.1">
    <property type="nucleotide sequence ID" value="NZ_CBCSCN010000001.1"/>
</dbReference>
<organism evidence="6 7">
    <name type="scientific">Parendozoicomonas haliclonae</name>
    <dbReference type="NCBI Taxonomy" id="1960125"/>
    <lineage>
        <taxon>Bacteria</taxon>
        <taxon>Pseudomonadati</taxon>
        <taxon>Pseudomonadota</taxon>
        <taxon>Gammaproteobacteria</taxon>
        <taxon>Oceanospirillales</taxon>
        <taxon>Endozoicomonadaceae</taxon>
        <taxon>Parendozoicomonas</taxon>
    </lineage>
</organism>
<dbReference type="SUPFAM" id="SSF74650">
    <property type="entry name" value="Galactose mutarotase-like"/>
    <property type="match status" value="1"/>
</dbReference>
<comment type="catalytic activity">
    <reaction evidence="1">
        <text>alpha-D-glucose 6-phosphate = beta-D-glucose 6-phosphate</text>
        <dbReference type="Rhea" id="RHEA:16249"/>
        <dbReference type="ChEBI" id="CHEBI:58225"/>
        <dbReference type="ChEBI" id="CHEBI:58247"/>
        <dbReference type="EC" id="5.1.3.15"/>
    </reaction>
</comment>
<dbReference type="InterPro" id="IPR025532">
    <property type="entry name" value="G6P_1-epimerase"/>
</dbReference>